<dbReference type="InterPro" id="IPR011050">
    <property type="entry name" value="Pectin_lyase_fold/virulence"/>
</dbReference>
<feature type="compositionally biased region" description="Basic and acidic residues" evidence="1">
    <location>
        <begin position="743"/>
        <end position="756"/>
    </location>
</feature>
<keyword evidence="5" id="KW-1185">Reference proteome</keyword>
<dbReference type="InterPro" id="IPR012334">
    <property type="entry name" value="Pectin_lyas_fold"/>
</dbReference>
<sequence>MHRKTPPPVRFASFACACALVVCAVATDAAAAEWHVSTSGDDGDGDGSLQRPFRTLDHAVDAGNGVVAAGDTVIVHAAPGNGRYEECIRMRIPLTIRARQGERPHIHCPLDTPDTSTIRIDAAASGSRLIGLEISGGHEYGVMMHTDWYAGGGEEWTGASDVLIDDLLIHHTGRDGIKIAPRADRVTIRRTRIHHTGARYPAGTPAADRNADGIDNVNGARMVVEDCHIHDVPSNGLYFKGGASDVVVQRNRVEDIGAAGIRVGFDTSPEFFDLRANPDYYEAVRGIVRNNVVRNTRYAGIAMHAAKEPVIANNTLVDTARDGQAAIFFGLTFQDGAEEAGRPATVDPKIVNNIISQRSGGDCVAIAWSDEHGGLSALAGATGMDWNGYQAAGGCRFVDQRKGDAMPWEGTLEQWRMRLAADAHAVVGDFRLDAEGRPAAGSAAAGVGVAVDEVVDDFDGRPRPGIPGLGAFLASGAAAAGVVAPAAATTLPAAAPDPALAAEAPAMLLAGAGPLEWLLVALGLVLLSLGLLAVQLVRRRNVAGWLPAYLKQDWRGKVAPGTTRHLMFCFVDHYEPAWRKPPYEREVARVARWHQDLPRVCAGHVDADGSPPVHTFFYPEEEYRPEHIDRLVDLCRAGLGEIEIHLHHDHDTEAGFREKLSRFTRVLANRHGALPVDPVTGQPRWAFIHGNWALDNSDPSGRHCGLDNELTLLREEGCYADFTLPCAPNPCQTSTINRIYYAKDDPSRPKSHDRGPRVRVGGAPEGDLMIIQGPLGLRWRSRKFGIFPRIENSDVRTSHPPTRDRIDAWVRTGIHVEGRPEWTFVKIHTHGAEEHDMDVLLGPAMDEAFSYLESRYNDGRDWKLHYVSAREAYNIARAAEAGVAGEPGEYRDFVIPRPACRESMRGAA</sequence>
<name>A0ABR8ULB9_9GAMM</name>
<gene>
    <name evidence="4" type="ORF">H9645_10435</name>
</gene>
<dbReference type="InterPro" id="IPR039448">
    <property type="entry name" value="Beta_helix"/>
</dbReference>
<evidence type="ECO:0000259" key="3">
    <source>
        <dbReference type="Pfam" id="PF13229"/>
    </source>
</evidence>
<evidence type="ECO:0000256" key="2">
    <source>
        <dbReference type="SAM" id="SignalP"/>
    </source>
</evidence>
<dbReference type="Gene3D" id="2.160.20.10">
    <property type="entry name" value="Single-stranded right-handed beta-helix, Pectin lyase-like"/>
    <property type="match status" value="1"/>
</dbReference>
<dbReference type="RefSeq" id="WP_191729634.1">
    <property type="nucleotide sequence ID" value="NZ_JACSQJ010000005.1"/>
</dbReference>
<dbReference type="SUPFAM" id="SSF51126">
    <property type="entry name" value="Pectin lyase-like"/>
    <property type="match status" value="1"/>
</dbReference>
<dbReference type="PROSITE" id="PS00430">
    <property type="entry name" value="TONB_DEPENDENT_REC_1"/>
    <property type="match status" value="1"/>
</dbReference>
<reference evidence="4 5" key="1">
    <citation type="submission" date="2020-08" db="EMBL/GenBank/DDBJ databases">
        <title>A Genomic Blueprint of the Chicken Gut Microbiome.</title>
        <authorList>
            <person name="Gilroy R."/>
            <person name="Ravi A."/>
            <person name="Getino M."/>
            <person name="Pursley I."/>
            <person name="Horton D.L."/>
            <person name="Alikhan N.-F."/>
            <person name="Baker D."/>
            <person name="Gharbi K."/>
            <person name="Hall N."/>
            <person name="Watson M."/>
            <person name="Adriaenssens E.M."/>
            <person name="Foster-Nyarko E."/>
            <person name="Jarju S."/>
            <person name="Secka A."/>
            <person name="Antonio M."/>
            <person name="Oren A."/>
            <person name="Chaudhuri R."/>
            <person name="La Ragione R.M."/>
            <person name="Hildebrand F."/>
            <person name="Pallen M.J."/>
        </authorList>
    </citation>
    <scope>NUCLEOTIDE SEQUENCE [LARGE SCALE GENOMIC DNA]</scope>
    <source>
        <strain evidence="4 5">Sa2BVA3</strain>
    </source>
</reference>
<protein>
    <submittedName>
        <fullName evidence="4">Right-handed parallel beta-helix repeat-containing protein</fullName>
    </submittedName>
</protein>
<dbReference type="InterPro" id="IPR010916">
    <property type="entry name" value="TonB_box_CS"/>
</dbReference>
<accession>A0ABR8ULB9</accession>
<dbReference type="Pfam" id="PF13229">
    <property type="entry name" value="Beta_helix"/>
    <property type="match status" value="1"/>
</dbReference>
<evidence type="ECO:0000313" key="4">
    <source>
        <dbReference type="EMBL" id="MBD7988444.1"/>
    </source>
</evidence>
<feature type="chain" id="PRO_5045086224" evidence="2">
    <location>
        <begin position="32"/>
        <end position="908"/>
    </location>
</feature>
<dbReference type="PANTHER" id="PTHR36453">
    <property type="entry name" value="SECRETED PROTEIN-RELATED"/>
    <property type="match status" value="1"/>
</dbReference>
<dbReference type="EMBL" id="JACSQJ010000005">
    <property type="protein sequence ID" value="MBD7988444.1"/>
    <property type="molecule type" value="Genomic_DNA"/>
</dbReference>
<proteinExistence type="predicted"/>
<dbReference type="Proteomes" id="UP000647183">
    <property type="component" value="Unassembled WGS sequence"/>
</dbReference>
<keyword evidence="2" id="KW-0732">Signal</keyword>
<comment type="caution">
    <text evidence="4">The sequence shown here is derived from an EMBL/GenBank/DDBJ whole genome shotgun (WGS) entry which is preliminary data.</text>
</comment>
<feature type="region of interest" description="Disordered" evidence="1">
    <location>
        <begin position="743"/>
        <end position="763"/>
    </location>
</feature>
<organism evidence="4 5">
    <name type="scientific">Luteimonas colneyensis</name>
    <dbReference type="NCBI Taxonomy" id="2762230"/>
    <lineage>
        <taxon>Bacteria</taxon>
        <taxon>Pseudomonadati</taxon>
        <taxon>Pseudomonadota</taxon>
        <taxon>Gammaproteobacteria</taxon>
        <taxon>Lysobacterales</taxon>
        <taxon>Lysobacteraceae</taxon>
        <taxon>Luteimonas</taxon>
    </lineage>
</organism>
<dbReference type="SMART" id="SM00710">
    <property type="entry name" value="PbH1"/>
    <property type="match status" value="8"/>
</dbReference>
<dbReference type="PANTHER" id="PTHR36453:SF1">
    <property type="entry name" value="RIGHT HANDED BETA HELIX DOMAIN-CONTAINING PROTEIN"/>
    <property type="match status" value="1"/>
</dbReference>
<evidence type="ECO:0000313" key="5">
    <source>
        <dbReference type="Proteomes" id="UP000647183"/>
    </source>
</evidence>
<dbReference type="InterPro" id="IPR006626">
    <property type="entry name" value="PbH1"/>
</dbReference>
<evidence type="ECO:0000256" key="1">
    <source>
        <dbReference type="SAM" id="MobiDB-lite"/>
    </source>
</evidence>
<feature type="signal peptide" evidence="2">
    <location>
        <begin position="1"/>
        <end position="31"/>
    </location>
</feature>
<feature type="domain" description="Right handed beta helix" evidence="3">
    <location>
        <begin position="157"/>
        <end position="320"/>
    </location>
</feature>